<sequence>MAEKLDAAALRGKVIRLHILPKPEPYRHMVCIGDDVAMARPEGVVAGRGKTHALLTHDEGRDWPNAMGEVIALDALEHEGVVILAFETMRDARAALRRATGEGRAR</sequence>
<dbReference type="EMBL" id="CP137852">
    <property type="protein sequence ID" value="WPB83097.1"/>
    <property type="molecule type" value="Genomic_DNA"/>
</dbReference>
<dbReference type="RefSeq" id="WP_318647079.1">
    <property type="nucleotide sequence ID" value="NZ_CP137852.1"/>
</dbReference>
<proteinExistence type="predicted"/>
<keyword evidence="2" id="KW-1185">Reference proteome</keyword>
<gene>
    <name evidence="1" type="ORF">R9Z33_13380</name>
</gene>
<name>A0ABZ0PCB1_9PROT</name>
<organism evidence="1 2">
    <name type="scientific">Sediminicoccus rosea</name>
    <dbReference type="NCBI Taxonomy" id="1225128"/>
    <lineage>
        <taxon>Bacteria</taxon>
        <taxon>Pseudomonadati</taxon>
        <taxon>Pseudomonadota</taxon>
        <taxon>Alphaproteobacteria</taxon>
        <taxon>Acetobacterales</taxon>
        <taxon>Roseomonadaceae</taxon>
        <taxon>Sediminicoccus</taxon>
    </lineage>
</organism>
<evidence type="ECO:0000313" key="1">
    <source>
        <dbReference type="EMBL" id="WPB83097.1"/>
    </source>
</evidence>
<dbReference type="Proteomes" id="UP001305521">
    <property type="component" value="Chromosome"/>
</dbReference>
<evidence type="ECO:0000313" key="2">
    <source>
        <dbReference type="Proteomes" id="UP001305521"/>
    </source>
</evidence>
<reference evidence="1 2" key="1">
    <citation type="submission" date="2023-11" db="EMBL/GenBank/DDBJ databases">
        <title>Arctic aerobic anoxygenic photoheterotroph Sediminicoccus rosea KRV36 adapts its photosynthesis to long days of polar summer.</title>
        <authorList>
            <person name="Tomasch J."/>
            <person name="Kopejtka K."/>
            <person name="Bily T."/>
            <person name="Gardiner A.T."/>
            <person name="Gardian Z."/>
            <person name="Shivaramu S."/>
            <person name="Koblizek M."/>
            <person name="Engelhardt F."/>
            <person name="Kaftan D."/>
        </authorList>
    </citation>
    <scope>NUCLEOTIDE SEQUENCE [LARGE SCALE GENOMIC DNA]</scope>
    <source>
        <strain evidence="1 2">R-30</strain>
    </source>
</reference>
<protein>
    <submittedName>
        <fullName evidence="1">Uncharacterized protein</fullName>
    </submittedName>
</protein>
<accession>A0ABZ0PCB1</accession>